<feature type="region of interest" description="Disordered" evidence="5">
    <location>
        <begin position="1313"/>
        <end position="1335"/>
    </location>
</feature>
<evidence type="ECO:0000259" key="7">
    <source>
        <dbReference type="PROSITE" id="PS51011"/>
    </source>
</evidence>
<feature type="compositionally biased region" description="Pro residues" evidence="5">
    <location>
        <begin position="792"/>
        <end position="801"/>
    </location>
</feature>
<keyword evidence="3" id="KW-0539">Nucleus</keyword>
<dbReference type="Gene3D" id="1.10.150.60">
    <property type="entry name" value="ARID DNA-binding domain"/>
    <property type="match status" value="1"/>
</dbReference>
<feature type="compositionally biased region" description="Polar residues" evidence="5">
    <location>
        <begin position="1612"/>
        <end position="1621"/>
    </location>
</feature>
<dbReference type="PROSITE" id="PS00028">
    <property type="entry name" value="ZINC_FINGER_C2H2_1"/>
    <property type="match status" value="1"/>
</dbReference>
<evidence type="ECO:0000256" key="4">
    <source>
        <dbReference type="PROSITE-ProRule" id="PRU00042"/>
    </source>
</evidence>
<dbReference type="SMART" id="SM01014">
    <property type="entry name" value="ARID"/>
    <property type="match status" value="1"/>
</dbReference>
<feature type="compositionally biased region" description="Low complexity" evidence="5">
    <location>
        <begin position="825"/>
        <end position="834"/>
    </location>
</feature>
<proteinExistence type="predicted"/>
<keyword evidence="2" id="KW-0804">Transcription</keyword>
<reference evidence="8" key="1">
    <citation type="submission" date="2022-06" db="EMBL/GenBank/DDBJ databases">
        <authorList>
            <person name="Berger JAMES D."/>
            <person name="Berger JAMES D."/>
        </authorList>
    </citation>
    <scope>NUCLEOTIDE SEQUENCE [LARGE SCALE GENOMIC DNA]</scope>
</reference>
<dbReference type="InterPro" id="IPR052406">
    <property type="entry name" value="Chromatin_Remodeling_Comp"/>
</dbReference>
<dbReference type="GO" id="GO:0016586">
    <property type="term" value="C:RSC-type complex"/>
    <property type="evidence" value="ECO:0007669"/>
    <property type="project" value="TreeGrafter"/>
</dbReference>
<dbReference type="PROSITE" id="PS50157">
    <property type="entry name" value="ZINC_FINGER_C2H2_2"/>
    <property type="match status" value="1"/>
</dbReference>
<protein>
    <recommendedName>
        <fullName evidence="10">ARID domain-containing protein</fullName>
    </recommendedName>
</protein>
<reference evidence="9" key="2">
    <citation type="submission" date="2023-11" db="UniProtKB">
        <authorList>
            <consortium name="WormBaseParasite"/>
        </authorList>
    </citation>
    <scope>IDENTIFICATION</scope>
</reference>
<evidence type="ECO:0000256" key="2">
    <source>
        <dbReference type="ARBA" id="ARBA00023163"/>
    </source>
</evidence>
<feature type="region of interest" description="Disordered" evidence="5">
    <location>
        <begin position="1604"/>
        <end position="1630"/>
    </location>
</feature>
<feature type="compositionally biased region" description="Polar residues" evidence="5">
    <location>
        <begin position="909"/>
        <end position="930"/>
    </location>
</feature>
<feature type="compositionally biased region" description="Low complexity" evidence="5">
    <location>
        <begin position="863"/>
        <end position="884"/>
    </location>
</feature>
<evidence type="ECO:0000256" key="1">
    <source>
        <dbReference type="ARBA" id="ARBA00023015"/>
    </source>
</evidence>
<feature type="region of interest" description="Disordered" evidence="5">
    <location>
        <begin position="1224"/>
        <end position="1281"/>
    </location>
</feature>
<accession>A0AA85J278</accession>
<evidence type="ECO:0000256" key="3">
    <source>
        <dbReference type="ARBA" id="ARBA00023242"/>
    </source>
</evidence>
<dbReference type="GO" id="GO:0008270">
    <property type="term" value="F:zinc ion binding"/>
    <property type="evidence" value="ECO:0007669"/>
    <property type="project" value="UniProtKB-KW"/>
</dbReference>
<dbReference type="Pfam" id="PF01388">
    <property type="entry name" value="ARID"/>
    <property type="match status" value="1"/>
</dbReference>
<evidence type="ECO:0000259" key="6">
    <source>
        <dbReference type="PROSITE" id="PS50157"/>
    </source>
</evidence>
<dbReference type="SUPFAM" id="SSF46774">
    <property type="entry name" value="ARID-like"/>
    <property type="match status" value="1"/>
</dbReference>
<keyword evidence="4" id="KW-0479">Metal-binding</keyword>
<dbReference type="InterPro" id="IPR013087">
    <property type="entry name" value="Znf_C2H2_type"/>
</dbReference>
<dbReference type="InterPro" id="IPR036431">
    <property type="entry name" value="ARID_dom_sf"/>
</dbReference>
<feature type="compositionally biased region" description="Polar residues" evidence="5">
    <location>
        <begin position="836"/>
        <end position="850"/>
    </location>
</feature>
<dbReference type="CDD" id="cd16100">
    <property type="entry name" value="ARID"/>
    <property type="match status" value="1"/>
</dbReference>
<dbReference type="SMART" id="SM00501">
    <property type="entry name" value="BRIGHT"/>
    <property type="match status" value="1"/>
</dbReference>
<feature type="region of interest" description="Disordered" evidence="5">
    <location>
        <begin position="787"/>
        <end position="963"/>
    </location>
</feature>
<feature type="compositionally biased region" description="Basic and acidic residues" evidence="5">
    <location>
        <begin position="885"/>
        <end position="905"/>
    </location>
</feature>
<dbReference type="WBParaSite" id="TREG1_124880.1">
    <property type="protein sequence ID" value="TREG1_124880.1"/>
    <property type="gene ID" value="TREG1_124880"/>
</dbReference>
<keyword evidence="1" id="KW-0805">Transcription regulation</keyword>
<dbReference type="PANTHER" id="PTHR22970">
    <property type="entry name" value="AT-RICH INTERACTIVE DOMAIN-CONTAINING PROTEIN 2"/>
    <property type="match status" value="1"/>
</dbReference>
<feature type="compositionally biased region" description="Polar residues" evidence="5">
    <location>
        <begin position="1326"/>
        <end position="1335"/>
    </location>
</feature>
<sequence>MNKSRRSTSCPSFISQTSRTLRREVSNNRRLLKRIQRHYHRKLPRLLGKPIKLCDLFVAVISRGGYKTVCDRGLWLDVARELNLPLQCANASVGLRRIYYQFLSHFEIKEYPALSEQFLVQTLVEPDIEPESICLPLSAVERSLGIGTSHQHGYMTSHSAGDFLDRSYRSRFFPLTQEPGQTNREFSVLSQDNDTSDSNHHLDEFPDLYEPSQLRLVESALCSGLPNEIEVALNALLVLSITPSSGSSTSVRIAHCPNLLSLLLASVGIYGEGFGSYISCDETWRRQSQLDFLKFWYNAVRQPSGRVFLRPDVFINAEYTSDEIDTDEEKALNELFAPSSNEFYKSHWCIEGCEGSRVLLIATILVNLVTPPPVVYASSATGEDDDDDELDFGPIGPCSLFPNGIPLATWRDNARVIAANPNALRFIYLCCYAQHSGLKSLGLQLLSSIRYPLDPPSVPLPLDCPNDWTPLIDNGCRLGQLTLAFLTRCILESSDRCDLIAGLMFLANLTKVRDKGNLSSLVVGLPQTVWPRLAQLLCLPDLAIVCATLEAMRCLTNLDATTCVTCWESCCSNLDSLDGGGGRNIPFILLQPLLALLTLEGQAMGSQSLHRIRLLPRNPQIQSQPQLSHAPNFRIPVPSRIPPPSVNDLNRPRESLHANSGQTFKTYILPKSPSKLHSIPSDSNFINDLRNPATTSSFHSLKSESSTPLKPSIITPVSCMPQPVYRPQSGSTACSGLINLLSSTTPSSSSSSNLIVSSTLLDSASSNSTINNNTSPKTITPSLSELTDRLQMPPPSLPPPSALRRSGKWPQPRNSLPSSPPPPSSSSQLPNKSKMPTPNSPCRTNCSSGNMPVMTDHRIGDLSSQLSVTSSNSKSPCSSENSTTSEKDVELSSIQTDKHVHKDSPIKLSPNQSMIKANSSRNSPPQLKSISNHEDCDNSNATTTTTNNNKNQSSPSSPCVPVVVDNETKPILVNGDEEKNSIDCSSVVVVDKELLNNSHADDNIVIINSKHTTNGLRASGGGGGGGGILQEAVLALQDKKIKLSTEQSKSADDNKQQHINGVLYTGETKTETPNSNVVNTAELDGGKSNRMVDKCEGLAVVANEKKLDKNSLSNGYLTDDMHVSTKNCNLSTKDINNSNNNIDLIKNNNNTNNSNKLEKISSISFQAMHPSNRFLKRRRKWGSKSRLFTPKRRRDLINTTTTNNNNLNRAVTMHCNTSASLNAPLKLNPVPGSVLDPTWEPNDDSPSNKSVVSNDAGGGGGLGEVVTATNRPSADDSKMPTTISTEVKNQLNSCEKNECRTSESQVECGVDSINPVNQHHHHDQGAKSSEGQSTTSVNTEKPVLYLCEWECCTATFEQRHLVAQHVYLTHLPNKETWKSDSSQHHANHKYPVQLVRRCCRWRGCQSASLARAPYALMTHVLDMHCSPKELETRRSTNSEQRKITDTQREHCYDVMNPSLSTGVDILHSEYPYVGDRSAWAIIRSIEAKSVQNDLWAAQHHFFLTNPHCQSNMPVNHPFLHSGVNNNPPREGPVTKHLRVTSALILRNLVLHIEEARQWLLKESQLLSEIAFGCTPSETGLRTNNAGNIIAQCLSICTLKKKKNTPSPPIHQNIPSTSLQPHSPSNATCSSSSSRIQSVEFTSHHHHRRQYVETTVDLDSDVFCN</sequence>
<evidence type="ECO:0000313" key="9">
    <source>
        <dbReference type="WBParaSite" id="TREG1_124880.1"/>
    </source>
</evidence>
<name>A0AA85J278_TRIRE</name>
<keyword evidence="8" id="KW-1185">Reference proteome</keyword>
<evidence type="ECO:0000313" key="8">
    <source>
        <dbReference type="Proteomes" id="UP000050795"/>
    </source>
</evidence>
<dbReference type="PROSITE" id="PS51011">
    <property type="entry name" value="ARID"/>
    <property type="match status" value="1"/>
</dbReference>
<feature type="domain" description="ARID" evidence="7">
    <location>
        <begin position="18"/>
        <end position="111"/>
    </location>
</feature>
<keyword evidence="4" id="KW-0862">Zinc</keyword>
<feature type="compositionally biased region" description="Low complexity" evidence="5">
    <location>
        <begin position="938"/>
        <end position="963"/>
    </location>
</feature>
<feature type="compositionally biased region" description="Polar residues" evidence="5">
    <location>
        <begin position="1244"/>
        <end position="1253"/>
    </location>
</feature>
<keyword evidence="4" id="KW-0863">Zinc-finger</keyword>
<organism evidence="8 9">
    <name type="scientific">Trichobilharzia regenti</name>
    <name type="common">Nasal bird schistosome</name>
    <dbReference type="NCBI Taxonomy" id="157069"/>
    <lineage>
        <taxon>Eukaryota</taxon>
        <taxon>Metazoa</taxon>
        <taxon>Spiralia</taxon>
        <taxon>Lophotrochozoa</taxon>
        <taxon>Platyhelminthes</taxon>
        <taxon>Trematoda</taxon>
        <taxon>Digenea</taxon>
        <taxon>Strigeidida</taxon>
        <taxon>Schistosomatoidea</taxon>
        <taxon>Schistosomatidae</taxon>
        <taxon>Trichobilharzia</taxon>
    </lineage>
</organism>
<dbReference type="Proteomes" id="UP000050795">
    <property type="component" value="Unassembled WGS sequence"/>
</dbReference>
<dbReference type="GO" id="GO:0003677">
    <property type="term" value="F:DNA binding"/>
    <property type="evidence" value="ECO:0007669"/>
    <property type="project" value="InterPro"/>
</dbReference>
<feature type="domain" description="C2H2-type" evidence="6">
    <location>
        <begin position="1345"/>
        <end position="1375"/>
    </location>
</feature>
<evidence type="ECO:0000256" key="5">
    <source>
        <dbReference type="SAM" id="MobiDB-lite"/>
    </source>
</evidence>
<evidence type="ECO:0008006" key="10">
    <source>
        <dbReference type="Google" id="ProtNLM"/>
    </source>
</evidence>
<dbReference type="PANTHER" id="PTHR22970:SF14">
    <property type="entry name" value="AT-RICH INTERACTIVE DOMAIN-CONTAINING PROTEIN 2"/>
    <property type="match status" value="1"/>
</dbReference>
<dbReference type="InterPro" id="IPR001606">
    <property type="entry name" value="ARID_dom"/>
</dbReference>